<feature type="transmembrane region" description="Helical" evidence="1">
    <location>
        <begin position="147"/>
        <end position="171"/>
    </location>
</feature>
<evidence type="ECO:0000256" key="1">
    <source>
        <dbReference type="SAM" id="Phobius"/>
    </source>
</evidence>
<keyword evidence="1" id="KW-1133">Transmembrane helix</keyword>
<keyword evidence="1" id="KW-0812">Transmembrane</keyword>
<feature type="domain" description="DUF1206" evidence="2">
    <location>
        <begin position="199"/>
        <end position="268"/>
    </location>
</feature>
<feature type="domain" description="DUF1206" evidence="2">
    <location>
        <begin position="106"/>
        <end position="173"/>
    </location>
</feature>
<sequence>MSTVNAGRRAANSDLMKGLTRVAFVGYGLMHLALAWLAAQIAFGQSSQEADQSGAFRTLAAQPFGKFLLWFVVICLVVLAVWQLALAVWGHRDVRGKKRIFERASSAVRTIIYAVLAWTAGKVVVGTPSSSAEQQQQTTAGIMSKPAGAWLVALAGLIVLTVGLGMLWYGLKRQFERKLRFDGANPHHARKAAIRAGQIGYAAKGIAFAIVGALLVEAAIKNDPGKSRGLDAALHTLADQPYGKFLLLAVALGVAVFGVYCFFQARYRKVGT</sequence>
<feature type="transmembrane region" description="Helical" evidence="1">
    <location>
        <begin position="67"/>
        <end position="89"/>
    </location>
</feature>
<keyword evidence="1" id="KW-0472">Membrane</keyword>
<dbReference type="RefSeq" id="WP_345143899.1">
    <property type="nucleotide sequence ID" value="NZ_BAABAT010000081.1"/>
</dbReference>
<evidence type="ECO:0000259" key="2">
    <source>
        <dbReference type="Pfam" id="PF06724"/>
    </source>
</evidence>
<evidence type="ECO:0000313" key="4">
    <source>
        <dbReference type="Proteomes" id="UP001500620"/>
    </source>
</evidence>
<feature type="transmembrane region" description="Helical" evidence="1">
    <location>
        <begin position="21"/>
        <end position="43"/>
    </location>
</feature>
<dbReference type="InterPro" id="IPR009597">
    <property type="entry name" value="DUF1206"/>
</dbReference>
<gene>
    <name evidence="3" type="ORF">GCM10022255_111980</name>
</gene>
<comment type="caution">
    <text evidence="3">The sequence shown here is derived from an EMBL/GenBank/DDBJ whole genome shotgun (WGS) entry which is preliminary data.</text>
</comment>
<proteinExistence type="predicted"/>
<dbReference type="Pfam" id="PF06724">
    <property type="entry name" value="DUF1206"/>
    <property type="match status" value="3"/>
</dbReference>
<dbReference type="EMBL" id="BAABAT010000081">
    <property type="protein sequence ID" value="GAA4263835.1"/>
    <property type="molecule type" value="Genomic_DNA"/>
</dbReference>
<reference evidence="4" key="1">
    <citation type="journal article" date="2019" name="Int. J. Syst. Evol. Microbiol.">
        <title>The Global Catalogue of Microorganisms (GCM) 10K type strain sequencing project: providing services to taxonomists for standard genome sequencing and annotation.</title>
        <authorList>
            <consortium name="The Broad Institute Genomics Platform"/>
            <consortium name="The Broad Institute Genome Sequencing Center for Infectious Disease"/>
            <person name="Wu L."/>
            <person name="Ma J."/>
        </authorList>
    </citation>
    <scope>NUCLEOTIDE SEQUENCE [LARGE SCALE GENOMIC DNA]</scope>
    <source>
        <strain evidence="4">JCM 17441</strain>
    </source>
</reference>
<dbReference type="Proteomes" id="UP001500620">
    <property type="component" value="Unassembled WGS sequence"/>
</dbReference>
<accession>A0ABP8DUY8</accession>
<name>A0ABP8DUY8_9ACTN</name>
<evidence type="ECO:0000313" key="3">
    <source>
        <dbReference type="EMBL" id="GAA4263835.1"/>
    </source>
</evidence>
<feature type="transmembrane region" description="Helical" evidence="1">
    <location>
        <begin position="245"/>
        <end position="263"/>
    </location>
</feature>
<keyword evidence="4" id="KW-1185">Reference proteome</keyword>
<feature type="transmembrane region" description="Helical" evidence="1">
    <location>
        <begin position="199"/>
        <end position="220"/>
    </location>
</feature>
<feature type="domain" description="DUF1206" evidence="2">
    <location>
        <begin position="23"/>
        <end position="90"/>
    </location>
</feature>
<protein>
    <submittedName>
        <fullName evidence="3">DUF1206 domain-containing protein</fullName>
    </submittedName>
</protein>
<feature type="transmembrane region" description="Helical" evidence="1">
    <location>
        <begin position="110"/>
        <end position="127"/>
    </location>
</feature>
<organism evidence="3 4">
    <name type="scientific">Dactylosporangium darangshiense</name>
    <dbReference type="NCBI Taxonomy" id="579108"/>
    <lineage>
        <taxon>Bacteria</taxon>
        <taxon>Bacillati</taxon>
        <taxon>Actinomycetota</taxon>
        <taxon>Actinomycetes</taxon>
        <taxon>Micromonosporales</taxon>
        <taxon>Micromonosporaceae</taxon>
        <taxon>Dactylosporangium</taxon>
    </lineage>
</organism>